<feature type="modified residue" description="Phosphohistidine" evidence="1">
    <location>
        <position position="57"/>
    </location>
</feature>
<reference evidence="3" key="1">
    <citation type="submission" date="2023-06" db="EMBL/GenBank/DDBJ databases">
        <title>Robiginitalea aurantiacus sp. nov. and Algoriphagus sediminis sp. nov., isolated from coastal sediment.</title>
        <authorList>
            <person name="Zhou Z.Y."/>
            <person name="An J."/>
            <person name="Jia Y.W."/>
            <person name="Du Z.J."/>
        </authorList>
    </citation>
    <scope>NUCLEOTIDE SEQUENCE</scope>
    <source>
        <strain evidence="3">C2-7</strain>
    </source>
</reference>
<dbReference type="Proteomes" id="UP001171916">
    <property type="component" value="Unassembled WGS sequence"/>
</dbReference>
<evidence type="ECO:0000259" key="2">
    <source>
        <dbReference type="PROSITE" id="PS50894"/>
    </source>
</evidence>
<dbReference type="SUPFAM" id="SSF47226">
    <property type="entry name" value="Histidine-containing phosphotransfer domain, HPT domain"/>
    <property type="match status" value="1"/>
</dbReference>
<dbReference type="Gene3D" id="1.20.120.160">
    <property type="entry name" value="HPT domain"/>
    <property type="match status" value="1"/>
</dbReference>
<evidence type="ECO:0000313" key="4">
    <source>
        <dbReference type="Proteomes" id="UP001171916"/>
    </source>
</evidence>
<proteinExistence type="predicted"/>
<name>A0ABT7YAX7_9BACT</name>
<accession>A0ABT7YAX7</accession>
<comment type="caution">
    <text evidence="3">The sequence shown here is derived from an EMBL/GenBank/DDBJ whole genome shotgun (WGS) entry which is preliminary data.</text>
</comment>
<keyword evidence="4" id="KW-1185">Reference proteome</keyword>
<keyword evidence="1" id="KW-0597">Phosphoprotein</keyword>
<protein>
    <submittedName>
        <fullName evidence="3">Hpt domain-containing protein</fullName>
    </submittedName>
</protein>
<evidence type="ECO:0000256" key="1">
    <source>
        <dbReference type="PROSITE-ProRule" id="PRU00110"/>
    </source>
</evidence>
<dbReference type="EMBL" id="JAUEPH010000002">
    <property type="protein sequence ID" value="MDN3203674.1"/>
    <property type="molecule type" value="Genomic_DNA"/>
</dbReference>
<evidence type="ECO:0000313" key="3">
    <source>
        <dbReference type="EMBL" id="MDN3203674.1"/>
    </source>
</evidence>
<gene>
    <name evidence="3" type="ORF">QVH07_05920</name>
</gene>
<dbReference type="PROSITE" id="PS50894">
    <property type="entry name" value="HPT"/>
    <property type="match status" value="1"/>
</dbReference>
<dbReference type="InterPro" id="IPR036641">
    <property type="entry name" value="HPT_dom_sf"/>
</dbReference>
<dbReference type="RefSeq" id="WP_289999234.1">
    <property type="nucleotide sequence ID" value="NZ_JAUEPH010000002.1"/>
</dbReference>
<sequence length="113" mass="13054">MYQHIDEETIYNYLGRDNLELIEELLGLVISVNLVELEELSELYQKKDYSTIKKRVHKSKPSLSYIGASKTLELVDQIESELETSAPINSELQKHIKSIKLELTTFLAELRSN</sequence>
<dbReference type="InterPro" id="IPR008207">
    <property type="entry name" value="Sig_transdc_His_kin_Hpt_dom"/>
</dbReference>
<feature type="domain" description="HPt" evidence="2">
    <location>
        <begin position="18"/>
        <end position="113"/>
    </location>
</feature>
<organism evidence="3 4">
    <name type="scientific">Algoriphagus sediminis</name>
    <dbReference type="NCBI Taxonomy" id="3057113"/>
    <lineage>
        <taxon>Bacteria</taxon>
        <taxon>Pseudomonadati</taxon>
        <taxon>Bacteroidota</taxon>
        <taxon>Cytophagia</taxon>
        <taxon>Cytophagales</taxon>
        <taxon>Cyclobacteriaceae</taxon>
        <taxon>Algoriphagus</taxon>
    </lineage>
</organism>